<keyword evidence="2" id="KW-0472">Membrane</keyword>
<feature type="transmembrane region" description="Helical" evidence="2">
    <location>
        <begin position="184"/>
        <end position="206"/>
    </location>
</feature>
<evidence type="ECO:0000256" key="2">
    <source>
        <dbReference type="SAM" id="Phobius"/>
    </source>
</evidence>
<dbReference type="EMBL" id="BAABWU010000001">
    <property type="protein sequence ID" value="GAA6195067.1"/>
    <property type="molecule type" value="Genomic_DNA"/>
</dbReference>
<keyword evidence="2" id="KW-1133">Transmembrane helix</keyword>
<dbReference type="Pfam" id="PF19658">
    <property type="entry name" value="DUF6161"/>
    <property type="match status" value="1"/>
</dbReference>
<gene>
    <name evidence="4" type="ORF">NBRC116598_05110</name>
</gene>
<evidence type="ECO:0000256" key="1">
    <source>
        <dbReference type="SAM" id="Coils"/>
    </source>
</evidence>
<evidence type="ECO:0000259" key="3">
    <source>
        <dbReference type="Pfam" id="PF19658"/>
    </source>
</evidence>
<feature type="coiled-coil region" evidence="1">
    <location>
        <begin position="50"/>
        <end position="87"/>
    </location>
</feature>
<feature type="transmembrane region" description="Helical" evidence="2">
    <location>
        <begin position="133"/>
        <end position="157"/>
    </location>
</feature>
<dbReference type="InterPro" id="IPR046159">
    <property type="entry name" value="DUF6161"/>
</dbReference>
<dbReference type="Proteomes" id="UP001441944">
    <property type="component" value="Unassembled WGS sequence"/>
</dbReference>
<evidence type="ECO:0000313" key="4">
    <source>
        <dbReference type="EMBL" id="GAA6195067.1"/>
    </source>
</evidence>
<proteinExistence type="predicted"/>
<feature type="domain" description="DUF6161" evidence="3">
    <location>
        <begin position="48"/>
        <end position="269"/>
    </location>
</feature>
<keyword evidence="2" id="KW-0812">Transmembrane</keyword>
<sequence length="287" mass="31951">MQRLENSRISENERVSLARDVHHDVLSLLTAMEQSERQVTYVSNLNAEYYEGLQLAKEKQRRLRKELEETTTELSNATSRITQEIDEHRNNTLAAFEKGVSAAQAAFTEQQAIREPVVLWKEKQREHETAKRWGLGLFTGGLLIAAGFVVALIYGLATQPDYVQALLAPIGCDPKQPSSACSGFSLKGVLLAAGVLTLFTLLLWFIRLQMKLYLAERHLGLDAREREAFAQSYLGLVREGDVSEEAKEQRALVYAALFRPASDGTVKDEGGLDPSVTAALAKFLMKP</sequence>
<keyword evidence="1" id="KW-0175">Coiled coil</keyword>
<keyword evidence="5" id="KW-1185">Reference proteome</keyword>
<reference evidence="4 5" key="1">
    <citation type="submission" date="2024-04" db="EMBL/GenBank/DDBJ databases">
        <title>Draft genome sequence of Pseudophaeobacter arcticus NBRC 116598.</title>
        <authorList>
            <person name="Miyakawa T."/>
            <person name="Kusuya Y."/>
            <person name="Miura T."/>
        </authorList>
    </citation>
    <scope>NUCLEOTIDE SEQUENCE [LARGE SCALE GENOMIC DNA]</scope>
    <source>
        <strain evidence="4 5">SU-CL00105</strain>
    </source>
</reference>
<organism evidence="4 5">
    <name type="scientific">Pseudophaeobacter arcticus</name>
    <dbReference type="NCBI Taxonomy" id="385492"/>
    <lineage>
        <taxon>Bacteria</taxon>
        <taxon>Pseudomonadati</taxon>
        <taxon>Pseudomonadota</taxon>
        <taxon>Alphaproteobacteria</taxon>
        <taxon>Rhodobacterales</taxon>
        <taxon>Paracoccaceae</taxon>
        <taxon>Pseudophaeobacter</taxon>
    </lineage>
</organism>
<accession>A0ABQ0AGR0</accession>
<comment type="caution">
    <text evidence="4">The sequence shown here is derived from an EMBL/GenBank/DDBJ whole genome shotgun (WGS) entry which is preliminary data.</text>
</comment>
<evidence type="ECO:0000313" key="5">
    <source>
        <dbReference type="Proteomes" id="UP001441944"/>
    </source>
</evidence>
<protein>
    <recommendedName>
        <fullName evidence="3">DUF6161 domain-containing protein</fullName>
    </recommendedName>
</protein>
<name>A0ABQ0AGR0_9RHOB</name>